<name>A0A918Z3Z5_9ACTN</name>
<reference evidence="2" key="1">
    <citation type="journal article" date="2014" name="Int. J. Syst. Evol. Microbiol.">
        <title>Complete genome sequence of Corynebacterium casei LMG S-19264T (=DSM 44701T), isolated from a smear-ripened cheese.</title>
        <authorList>
            <consortium name="US DOE Joint Genome Institute (JGI-PGF)"/>
            <person name="Walter F."/>
            <person name="Albersmeier A."/>
            <person name="Kalinowski J."/>
            <person name="Ruckert C."/>
        </authorList>
    </citation>
    <scope>NUCLEOTIDE SEQUENCE</scope>
    <source>
        <strain evidence="2">JCM 4784</strain>
    </source>
</reference>
<reference evidence="2" key="2">
    <citation type="submission" date="2020-09" db="EMBL/GenBank/DDBJ databases">
        <authorList>
            <person name="Sun Q."/>
            <person name="Ohkuma M."/>
        </authorList>
    </citation>
    <scope>NUCLEOTIDE SEQUENCE</scope>
    <source>
        <strain evidence="2">JCM 4784</strain>
    </source>
</reference>
<dbReference type="Proteomes" id="UP000608024">
    <property type="component" value="Unassembled WGS sequence"/>
</dbReference>
<proteinExistence type="predicted"/>
<accession>A0A918Z3Z5</accession>
<gene>
    <name evidence="2" type="ORF">GCM10018785_03160</name>
</gene>
<sequence>MRKGANWGLIRGIGSAYRYPRTARTSAPGPVRAQAGAARDGVAPDNSAVGEHASATPVNRTNRADVVVREVPDAPRTGAERGLGE</sequence>
<organism evidence="2 3">
    <name type="scientific">Streptomyces longispororuber</name>
    <dbReference type="NCBI Taxonomy" id="68230"/>
    <lineage>
        <taxon>Bacteria</taxon>
        <taxon>Bacillati</taxon>
        <taxon>Actinomycetota</taxon>
        <taxon>Actinomycetes</taxon>
        <taxon>Kitasatosporales</taxon>
        <taxon>Streptomycetaceae</taxon>
        <taxon>Streptomyces</taxon>
    </lineage>
</organism>
<comment type="caution">
    <text evidence="2">The sequence shown here is derived from an EMBL/GenBank/DDBJ whole genome shotgun (WGS) entry which is preliminary data.</text>
</comment>
<dbReference type="EMBL" id="BNBT01000003">
    <property type="protein sequence ID" value="GHE36848.1"/>
    <property type="molecule type" value="Genomic_DNA"/>
</dbReference>
<feature type="compositionally biased region" description="Basic and acidic residues" evidence="1">
    <location>
        <begin position="62"/>
        <end position="85"/>
    </location>
</feature>
<dbReference type="AlphaFoldDB" id="A0A918Z3Z5"/>
<feature type="region of interest" description="Disordered" evidence="1">
    <location>
        <begin position="21"/>
        <end position="85"/>
    </location>
</feature>
<protein>
    <submittedName>
        <fullName evidence="2">Uncharacterized protein</fullName>
    </submittedName>
</protein>
<evidence type="ECO:0000256" key="1">
    <source>
        <dbReference type="SAM" id="MobiDB-lite"/>
    </source>
</evidence>
<evidence type="ECO:0000313" key="2">
    <source>
        <dbReference type="EMBL" id="GHE36848.1"/>
    </source>
</evidence>
<evidence type="ECO:0000313" key="3">
    <source>
        <dbReference type="Proteomes" id="UP000608024"/>
    </source>
</evidence>
<keyword evidence="3" id="KW-1185">Reference proteome</keyword>